<dbReference type="InterPro" id="IPR029016">
    <property type="entry name" value="GAF-like_dom_sf"/>
</dbReference>
<dbReference type="PROSITE" id="PS01320">
    <property type="entry name" value="UPF0067"/>
    <property type="match status" value="1"/>
</dbReference>
<dbReference type="PANTHER" id="PTHR21021">
    <property type="entry name" value="GAF/PUTATIVE CYTOSKELETAL PROTEIN"/>
    <property type="match status" value="1"/>
</dbReference>
<dbReference type="InterPro" id="IPR051330">
    <property type="entry name" value="Phosphatase_reg/MetRdx"/>
</dbReference>
<dbReference type="AlphaFoldDB" id="A0AB37HPV7"/>
<dbReference type="Pfam" id="PF13185">
    <property type="entry name" value="GAF_2"/>
    <property type="match status" value="1"/>
</dbReference>
<feature type="domain" description="GAF" evidence="2">
    <location>
        <begin position="66"/>
        <end position="148"/>
    </location>
</feature>
<dbReference type="InterPro" id="IPR003018">
    <property type="entry name" value="GAF"/>
</dbReference>
<dbReference type="FunFam" id="3.30.450.40:FF:000008">
    <property type="entry name" value="GAF domain-containing proteins"/>
    <property type="match status" value="1"/>
</dbReference>
<dbReference type="SUPFAM" id="SSF55781">
    <property type="entry name" value="GAF domain-like"/>
    <property type="match status" value="1"/>
</dbReference>
<organism evidence="3 4">
    <name type="scientific">Mammaliicoccus sciuri</name>
    <name type="common">Staphylococcus sciuri</name>
    <dbReference type="NCBI Taxonomy" id="1296"/>
    <lineage>
        <taxon>Bacteria</taxon>
        <taxon>Bacillati</taxon>
        <taxon>Bacillota</taxon>
        <taxon>Bacilli</taxon>
        <taxon>Bacillales</taxon>
        <taxon>Staphylococcaceae</taxon>
        <taxon>Mammaliicoccus</taxon>
    </lineage>
</organism>
<accession>A0AB37HPV7</accession>
<dbReference type="RefSeq" id="WP_103361546.1">
    <property type="nucleotide sequence ID" value="NZ_CP065795.1"/>
</dbReference>
<comment type="similarity">
    <text evidence="1">Belongs to the free Met sulfoxide reductase family.</text>
</comment>
<evidence type="ECO:0000259" key="2">
    <source>
        <dbReference type="Pfam" id="PF13185"/>
    </source>
</evidence>
<name>A0AB37HPV7_MAMSC</name>
<reference evidence="3" key="1">
    <citation type="submission" date="2021-02" db="EMBL/GenBank/DDBJ databases">
        <title>cfr and optrA-positive Staphylococcus spp.</title>
        <authorList>
            <person name="Chen L."/>
        </authorList>
    </citation>
    <scope>NUCLEOTIDE SEQUENCE</scope>
    <source>
        <strain evidence="3">GDQ20D70P</strain>
    </source>
</reference>
<evidence type="ECO:0000313" key="4">
    <source>
        <dbReference type="Proteomes" id="UP000640299"/>
    </source>
</evidence>
<dbReference type="Proteomes" id="UP000640299">
    <property type="component" value="Chromosome"/>
</dbReference>
<dbReference type="GO" id="GO:0005829">
    <property type="term" value="C:cytosol"/>
    <property type="evidence" value="ECO:0007669"/>
    <property type="project" value="TreeGrafter"/>
</dbReference>
<protein>
    <submittedName>
        <fullName evidence="3">GAF domain-containing protein</fullName>
    </submittedName>
</protein>
<dbReference type="Gene3D" id="3.30.450.40">
    <property type="match status" value="1"/>
</dbReference>
<gene>
    <name evidence="3" type="ORF">JRU67_06025</name>
</gene>
<evidence type="ECO:0000256" key="1">
    <source>
        <dbReference type="ARBA" id="ARBA00038454"/>
    </source>
</evidence>
<proteinExistence type="inferred from homology"/>
<dbReference type="PANTHER" id="PTHR21021:SF15">
    <property type="entry name" value="FREE METHIONINE-R-SULFOXIDE REDUCTASE"/>
    <property type="match status" value="1"/>
</dbReference>
<dbReference type="EMBL" id="CP069389">
    <property type="protein sequence ID" value="QRN92331.1"/>
    <property type="molecule type" value="Genomic_DNA"/>
</dbReference>
<evidence type="ECO:0000313" key="3">
    <source>
        <dbReference type="EMBL" id="QRN92331.1"/>
    </source>
</evidence>
<dbReference type="InterPro" id="IPR000614">
    <property type="entry name" value="FRMsr_CS"/>
</dbReference>
<dbReference type="GO" id="GO:0033745">
    <property type="term" value="F:L-methionine-(R)-S-oxide reductase activity"/>
    <property type="evidence" value="ECO:0007669"/>
    <property type="project" value="TreeGrafter"/>
</dbReference>
<sequence length="154" mass="16996">MSEQQLDYSLLNRQLDGLLSGEQDLIANLSNASAFINQFLPNINWVGFYLIKNNALKLGPFQGLPACVDIEIGKGVCGTAVAEKQSQLVEDVNQFPGHIACDANSQSEIVIPIYYNKEIIGVLDIDAPVKSRFDQTDLEGLELLVKTLEKHIHL</sequence>